<feature type="region of interest" description="Disordered" evidence="1">
    <location>
        <begin position="1"/>
        <end position="27"/>
    </location>
</feature>
<keyword evidence="2" id="KW-0472">Membrane</keyword>
<feature type="compositionally biased region" description="Polar residues" evidence="1">
    <location>
        <begin position="13"/>
        <end position="27"/>
    </location>
</feature>
<evidence type="ECO:0000313" key="3">
    <source>
        <dbReference type="EMBL" id="KAK3232080.1"/>
    </source>
</evidence>
<proteinExistence type="predicted"/>
<dbReference type="EMBL" id="JANJYJ010000001">
    <property type="protein sequence ID" value="KAK3232080.1"/>
    <property type="molecule type" value="Genomic_DNA"/>
</dbReference>
<keyword evidence="2" id="KW-1133">Transmembrane helix</keyword>
<evidence type="ECO:0000256" key="1">
    <source>
        <dbReference type="SAM" id="MobiDB-lite"/>
    </source>
</evidence>
<sequence length="115" mass="12590">MGAQSMPPAAGLRQTSPASTPNADGATMFNQQRSTASTLGDSFANQLDNGEQNSVKLQEATAAETKASSFFPNMLLLGRLFLLISLQYFIIIHIFVIFNLTNWSCLWKGSFRVLD</sequence>
<keyword evidence="2" id="KW-0812">Transmembrane</keyword>
<reference evidence="3" key="1">
    <citation type="journal article" date="2023" name="Plant J.">
        <title>Genome sequences and population genomics provide insights into the demographic history, inbreeding, and mutation load of two 'living fossil' tree species of Dipteronia.</title>
        <authorList>
            <person name="Feng Y."/>
            <person name="Comes H.P."/>
            <person name="Chen J."/>
            <person name="Zhu S."/>
            <person name="Lu R."/>
            <person name="Zhang X."/>
            <person name="Li P."/>
            <person name="Qiu J."/>
            <person name="Olsen K.M."/>
            <person name="Qiu Y."/>
        </authorList>
    </citation>
    <scope>NUCLEOTIDE SEQUENCE</scope>
    <source>
        <strain evidence="3">NBL</strain>
    </source>
</reference>
<evidence type="ECO:0000256" key="2">
    <source>
        <dbReference type="SAM" id="Phobius"/>
    </source>
</evidence>
<feature type="transmembrane region" description="Helical" evidence="2">
    <location>
        <begin position="76"/>
        <end position="98"/>
    </location>
</feature>
<name>A0AAE0B9W9_9ROSI</name>
<dbReference type="Proteomes" id="UP001281410">
    <property type="component" value="Unassembled WGS sequence"/>
</dbReference>
<comment type="caution">
    <text evidence="3">The sequence shown here is derived from an EMBL/GenBank/DDBJ whole genome shotgun (WGS) entry which is preliminary data.</text>
</comment>
<evidence type="ECO:0000313" key="4">
    <source>
        <dbReference type="Proteomes" id="UP001281410"/>
    </source>
</evidence>
<gene>
    <name evidence="3" type="ORF">Dsin_003961</name>
</gene>
<keyword evidence="4" id="KW-1185">Reference proteome</keyword>
<organism evidence="3 4">
    <name type="scientific">Dipteronia sinensis</name>
    <dbReference type="NCBI Taxonomy" id="43782"/>
    <lineage>
        <taxon>Eukaryota</taxon>
        <taxon>Viridiplantae</taxon>
        <taxon>Streptophyta</taxon>
        <taxon>Embryophyta</taxon>
        <taxon>Tracheophyta</taxon>
        <taxon>Spermatophyta</taxon>
        <taxon>Magnoliopsida</taxon>
        <taxon>eudicotyledons</taxon>
        <taxon>Gunneridae</taxon>
        <taxon>Pentapetalae</taxon>
        <taxon>rosids</taxon>
        <taxon>malvids</taxon>
        <taxon>Sapindales</taxon>
        <taxon>Sapindaceae</taxon>
        <taxon>Hippocastanoideae</taxon>
        <taxon>Acereae</taxon>
        <taxon>Dipteronia</taxon>
    </lineage>
</organism>
<protein>
    <submittedName>
        <fullName evidence="3">Uncharacterized protein</fullName>
    </submittedName>
</protein>
<dbReference type="AlphaFoldDB" id="A0AAE0B9W9"/>
<accession>A0AAE0B9W9</accession>